<reference evidence="2" key="1">
    <citation type="journal article" date="2021" name="PeerJ">
        <title>Extensive microbial diversity within the chicken gut microbiome revealed by metagenomics and culture.</title>
        <authorList>
            <person name="Gilroy R."/>
            <person name="Ravi A."/>
            <person name="Getino M."/>
            <person name="Pursley I."/>
            <person name="Horton D.L."/>
            <person name="Alikhan N.F."/>
            <person name="Baker D."/>
            <person name="Gharbi K."/>
            <person name="Hall N."/>
            <person name="Watson M."/>
            <person name="Adriaenssens E.M."/>
            <person name="Foster-Nyarko E."/>
            <person name="Jarju S."/>
            <person name="Secka A."/>
            <person name="Antonio M."/>
            <person name="Oren A."/>
            <person name="Chaudhuri R.R."/>
            <person name="La Ragione R."/>
            <person name="Hildebrand F."/>
            <person name="Pallen M.J."/>
        </authorList>
    </citation>
    <scope>NUCLEOTIDE SEQUENCE</scope>
    <source>
        <strain evidence="2">CHK179-7159</strain>
    </source>
</reference>
<organism evidence="2 3">
    <name type="scientific">Candidatus Eisenbergiella merdipullorum</name>
    <dbReference type="NCBI Taxonomy" id="2838553"/>
    <lineage>
        <taxon>Bacteria</taxon>
        <taxon>Bacillati</taxon>
        <taxon>Bacillota</taxon>
        <taxon>Clostridia</taxon>
        <taxon>Lachnospirales</taxon>
        <taxon>Lachnospiraceae</taxon>
        <taxon>Eisenbergiella</taxon>
    </lineage>
</organism>
<dbReference type="EMBL" id="DWYY01000166">
    <property type="protein sequence ID" value="HJA94272.1"/>
    <property type="molecule type" value="Genomic_DNA"/>
</dbReference>
<dbReference type="InterPro" id="IPR027417">
    <property type="entry name" value="P-loop_NTPase"/>
</dbReference>
<name>A0A9D2L052_9FIRM</name>
<dbReference type="Pfam" id="PF08011">
    <property type="entry name" value="PDDEXK_9"/>
    <property type="match status" value="1"/>
</dbReference>
<dbReference type="PANTHER" id="PTHR34825:SF1">
    <property type="entry name" value="AAA-ATPASE-LIKE DOMAIN-CONTAINING PROTEIN"/>
    <property type="match status" value="1"/>
</dbReference>
<dbReference type="SUPFAM" id="SSF52540">
    <property type="entry name" value="P-loop containing nucleoside triphosphate hydrolases"/>
    <property type="match status" value="1"/>
</dbReference>
<dbReference type="Pfam" id="PF09820">
    <property type="entry name" value="AAA-ATPase_like"/>
    <property type="match status" value="1"/>
</dbReference>
<dbReference type="Proteomes" id="UP000886858">
    <property type="component" value="Unassembled WGS sequence"/>
</dbReference>
<proteinExistence type="predicted"/>
<protein>
    <submittedName>
        <fullName evidence="2">AAA family ATPase</fullName>
    </submittedName>
</protein>
<reference evidence="2" key="2">
    <citation type="submission" date="2021-04" db="EMBL/GenBank/DDBJ databases">
        <authorList>
            <person name="Gilroy R."/>
        </authorList>
    </citation>
    <scope>NUCLEOTIDE SEQUENCE</scope>
    <source>
        <strain evidence="2">CHK179-7159</strain>
    </source>
</reference>
<gene>
    <name evidence="2" type="ORF">H9717_14370</name>
</gene>
<sequence length="523" mass="60330">MGKYLNVGSAGFEAIRKGIYVDKTEMISFINQTLGTTDKLTCVSRPRRFGKSYAAKMLCAYYDKSCDSRALFDGLAISKDPSFEKYRNRYNVIYLDITLFISMADNIRSVVKDMETAVAEELQQIFPDVKKDRSLAGMLFNIVEAGTGKFIMIIDEWDALFREAKTDLELQKEYIDLLRGLFKSSWTDVIFEAVYMTGILPIKRYGTQSAVSDFREYTMLSPGKLVSYIGFTEQEVRSLCGQYDMDFEEMKYWYDGYSFRRLESVYSPNSVMEAIKRDEFGSYWTRTETYESLKIYIDLDADGLKEAIIQMLAGDQVRVDVGTFQNDMTNIRKKDDVLTLLVHLGYLAYDSEQEKVYIPNEEVKKEFLRAVSTSRHREMVRLIQDSDRLLEQTLNMDEKAVASMIEEIHKEIGAPLSYNNEDSLRSTIRFAYIACDEDYTRDEELPAGHGYADIVYRPKKGVSMPAILIELKWNKTADAAIQQIRDKDYPNALKDYGGDILLVGINYNERTKRHSCRIEKITK</sequence>
<dbReference type="InterPro" id="IPR012547">
    <property type="entry name" value="PDDEXK_9"/>
</dbReference>
<dbReference type="PANTHER" id="PTHR34825">
    <property type="entry name" value="CONSERVED PROTEIN, WITH A WEAK D-GALACTARATE DEHYDRATASE/ALTRONATE HYDROLASE DOMAIN"/>
    <property type="match status" value="1"/>
</dbReference>
<comment type="caution">
    <text evidence="2">The sequence shown here is derived from an EMBL/GenBank/DDBJ whole genome shotgun (WGS) entry which is preliminary data.</text>
</comment>
<feature type="domain" description="AAA-ATPase-like" evidence="1">
    <location>
        <begin position="8"/>
        <end position="204"/>
    </location>
</feature>
<evidence type="ECO:0000313" key="3">
    <source>
        <dbReference type="Proteomes" id="UP000886858"/>
    </source>
</evidence>
<evidence type="ECO:0000313" key="2">
    <source>
        <dbReference type="EMBL" id="HJA94272.1"/>
    </source>
</evidence>
<accession>A0A9D2L052</accession>
<dbReference type="AlphaFoldDB" id="A0A9D2L052"/>
<dbReference type="InterPro" id="IPR018631">
    <property type="entry name" value="AAA-ATPase-like_dom"/>
</dbReference>
<evidence type="ECO:0000259" key="1">
    <source>
        <dbReference type="Pfam" id="PF09820"/>
    </source>
</evidence>